<keyword evidence="7" id="KW-0998">Cell outer membrane</keyword>
<protein>
    <submittedName>
        <fullName evidence="9">Long-chain fatty acid transport protein</fullName>
    </submittedName>
</protein>
<comment type="subcellular location">
    <subcellularLocation>
        <location evidence="1">Cell outer membrane</location>
        <topology evidence="1">Multi-pass membrane protein</topology>
    </subcellularLocation>
</comment>
<evidence type="ECO:0000256" key="5">
    <source>
        <dbReference type="ARBA" id="ARBA00022729"/>
    </source>
</evidence>
<dbReference type="Proteomes" id="UP000016505">
    <property type="component" value="Chromosome I"/>
</dbReference>
<dbReference type="InterPro" id="IPR005017">
    <property type="entry name" value="OMPP1/FadL/TodX"/>
</dbReference>
<keyword evidence="4" id="KW-0812">Transmembrane</keyword>
<dbReference type="PANTHER" id="PTHR35093">
    <property type="entry name" value="OUTER MEMBRANE PROTEIN NMB0088-RELATED"/>
    <property type="match status" value="1"/>
</dbReference>
<dbReference type="PANTHER" id="PTHR35093:SF8">
    <property type="entry name" value="OUTER MEMBRANE PROTEIN NMB0088-RELATED"/>
    <property type="match status" value="1"/>
</dbReference>
<accession>A0A290S6W7</accession>
<evidence type="ECO:0000256" key="6">
    <source>
        <dbReference type="ARBA" id="ARBA00023136"/>
    </source>
</evidence>
<evidence type="ECO:0000313" key="10">
    <source>
        <dbReference type="Proteomes" id="UP000016505"/>
    </source>
</evidence>
<evidence type="ECO:0000313" key="9">
    <source>
        <dbReference type="EMBL" id="ATC87649.1"/>
    </source>
</evidence>
<proteinExistence type="inferred from homology"/>
<comment type="similarity">
    <text evidence="2">Belongs to the OmpP1/FadL family.</text>
</comment>
<feature type="chain" id="PRO_5013330251" evidence="8">
    <location>
        <begin position="23"/>
        <end position="443"/>
    </location>
</feature>
<evidence type="ECO:0000256" key="7">
    <source>
        <dbReference type="ARBA" id="ARBA00023237"/>
    </source>
</evidence>
<evidence type="ECO:0000256" key="1">
    <source>
        <dbReference type="ARBA" id="ARBA00004571"/>
    </source>
</evidence>
<feature type="signal peptide" evidence="8">
    <location>
        <begin position="1"/>
        <end position="22"/>
    </location>
</feature>
<evidence type="ECO:0000256" key="8">
    <source>
        <dbReference type="SAM" id="SignalP"/>
    </source>
</evidence>
<dbReference type="GO" id="GO:0015483">
    <property type="term" value="F:long-chain fatty acid transporting porin activity"/>
    <property type="evidence" value="ECO:0007669"/>
    <property type="project" value="TreeGrafter"/>
</dbReference>
<evidence type="ECO:0000256" key="4">
    <source>
        <dbReference type="ARBA" id="ARBA00022692"/>
    </source>
</evidence>
<dbReference type="Gene3D" id="2.40.160.60">
    <property type="entry name" value="Outer membrane protein transport protein (OMPP1/FadL/TodX)"/>
    <property type="match status" value="1"/>
</dbReference>
<sequence length="443" mass="47884">MKFSKTLIAASLAFVSADSFSAAFQLSEQNASGLGRAYAGEASIADDASVVARNPALMTLFKDKQLSVAAIGVIPDVSIEGESTNNGIDPSALDDDSIAPSAVVPAIYYTMPYNDKVSIGFGAFSNFGLSTEFNDEYVAGQIAGETEIFTVNLNASVAYKVTEQFSFGIGLNAIYAEAKIIRKFGGHTPANIQAGIDQLTQAGILPEDYSISASADAVNLEGDDVGYGLNIGLMYQLDENSRFGFNYRSETDITFDGEYSNELPEFIGGRKGQSELPGSVDITLPAIAEFSGSHQLDEKTGLHYSVLWTGWSSFESLEAQVTLPTGDKFVAFEKQEQFDDSFRYSVGADYQYNEDLLLRAGVAFDESPVSQTHLSISIPDTDRFWFSFGGNYTIDQNSNVDLGVSIIRGKTQTFTEADDSGSQWGFESKGHAVLLGAQYNYKF</sequence>
<evidence type="ECO:0000256" key="2">
    <source>
        <dbReference type="ARBA" id="ARBA00008163"/>
    </source>
</evidence>
<dbReference type="SUPFAM" id="SSF56935">
    <property type="entry name" value="Porins"/>
    <property type="match status" value="1"/>
</dbReference>
<dbReference type="GO" id="GO:0009279">
    <property type="term" value="C:cell outer membrane"/>
    <property type="evidence" value="ECO:0007669"/>
    <property type="project" value="UniProtKB-SubCell"/>
</dbReference>
<evidence type="ECO:0000256" key="3">
    <source>
        <dbReference type="ARBA" id="ARBA00022452"/>
    </source>
</evidence>
<dbReference type="OrthoDB" id="19849at2"/>
<dbReference type="KEGG" id="part:PARC_a3242"/>
<dbReference type="EMBL" id="CP011025">
    <property type="protein sequence ID" value="ATC87649.1"/>
    <property type="molecule type" value="Genomic_DNA"/>
</dbReference>
<dbReference type="RefSeq" id="WP_010554882.1">
    <property type="nucleotide sequence ID" value="NZ_CP011025.1"/>
</dbReference>
<keyword evidence="5 8" id="KW-0732">Signal</keyword>
<keyword evidence="3" id="KW-1134">Transmembrane beta strand</keyword>
<name>A0A290S6W7_9GAMM</name>
<organism evidence="9 10">
    <name type="scientific">Pseudoalteromonas arctica A 37-1-2</name>
    <dbReference type="NCBI Taxonomy" id="1117313"/>
    <lineage>
        <taxon>Bacteria</taxon>
        <taxon>Pseudomonadati</taxon>
        <taxon>Pseudomonadota</taxon>
        <taxon>Gammaproteobacteria</taxon>
        <taxon>Alteromonadales</taxon>
        <taxon>Pseudoalteromonadaceae</taxon>
        <taxon>Pseudoalteromonas</taxon>
    </lineage>
</organism>
<keyword evidence="6" id="KW-0472">Membrane</keyword>
<dbReference type="Pfam" id="PF03349">
    <property type="entry name" value="Toluene_X"/>
    <property type="match status" value="1"/>
</dbReference>
<dbReference type="AlphaFoldDB" id="A0A290S6W7"/>
<reference evidence="9 10" key="1">
    <citation type="journal article" date="2012" name="J. Bacteriol.">
        <title>Genome sequences of type strains of seven species of the marine bacterium Pseudoalteromonas.</title>
        <authorList>
            <person name="Xie B.B."/>
            <person name="Shu Y.L."/>
            <person name="Qin Q.L."/>
            <person name="Rong J.C."/>
            <person name="Zhang X.Y."/>
            <person name="Chen X.L."/>
            <person name="Shi M."/>
            <person name="He H.L."/>
            <person name="Zhou B.C."/>
            <person name="Zhang Y.Z."/>
        </authorList>
    </citation>
    <scope>NUCLEOTIDE SEQUENCE [LARGE SCALE GENOMIC DNA]</scope>
    <source>
        <strain evidence="9 10">A 37-1-2</strain>
    </source>
</reference>
<gene>
    <name evidence="9" type="primary">fadL</name>
    <name evidence="9" type="ORF">PARC_a3242</name>
</gene>